<dbReference type="GO" id="GO:0004497">
    <property type="term" value="F:monooxygenase activity"/>
    <property type="evidence" value="ECO:0007669"/>
    <property type="project" value="UniProtKB-KW"/>
</dbReference>
<dbReference type="InterPro" id="IPR036661">
    <property type="entry name" value="Luciferase-like_sf"/>
</dbReference>
<gene>
    <name evidence="4" type="ORF">METZ01_LOCUS126693</name>
</gene>
<dbReference type="SUPFAM" id="SSF51679">
    <property type="entry name" value="Bacterial luciferase-like"/>
    <property type="match status" value="1"/>
</dbReference>
<dbReference type="AlphaFoldDB" id="A0A381Y9R8"/>
<name>A0A381Y9R8_9ZZZZ</name>
<sequence>MKFGLFWQVPGYEGSTVARRHIETIQEITLGDELGFAEAWLAESPFYPTRPMSQPLIVAAAAAQHTQNIRFGTLATQIPLHHPLDFATSAATTDIVTNGRLDLCLGGRYGGASSQVMGIPPDIDQSISRAMVAEFTDILRKAWSSERLDYDGKYWQFEDVPVVPLPVQQPHPPLLLAANSDTSFTFAGGEGLGVIGTTFSQPIANLERHAVQFSNTSASEKSPHNPQPFHIAISLFVSETQDKAHRLMSRNWRDSDVIVEGPPVHSSAIGGGRHDFSSGAGGWGTWNFDEACIHSIYDDPEGCIKRLKEIEEKIPSLDQCILEFNRRGRLTTDEIQDSMRLFAKQVMPEFC</sequence>
<keyword evidence="2" id="KW-0503">Monooxygenase</keyword>
<feature type="domain" description="Luciferase-like" evidence="3">
    <location>
        <begin position="1"/>
        <end position="253"/>
    </location>
</feature>
<dbReference type="PANTHER" id="PTHR30137:SF8">
    <property type="entry name" value="BLR5498 PROTEIN"/>
    <property type="match status" value="1"/>
</dbReference>
<evidence type="ECO:0000256" key="1">
    <source>
        <dbReference type="ARBA" id="ARBA00023002"/>
    </source>
</evidence>
<accession>A0A381Y9R8</accession>
<dbReference type="InterPro" id="IPR011251">
    <property type="entry name" value="Luciferase-like_dom"/>
</dbReference>
<dbReference type="InterPro" id="IPR050766">
    <property type="entry name" value="Bact_Lucif_Oxidored"/>
</dbReference>
<evidence type="ECO:0000259" key="3">
    <source>
        <dbReference type="Pfam" id="PF00296"/>
    </source>
</evidence>
<evidence type="ECO:0000256" key="2">
    <source>
        <dbReference type="ARBA" id="ARBA00023033"/>
    </source>
</evidence>
<reference evidence="4" key="1">
    <citation type="submission" date="2018-05" db="EMBL/GenBank/DDBJ databases">
        <authorList>
            <person name="Lanie J.A."/>
            <person name="Ng W.-L."/>
            <person name="Kazmierczak K.M."/>
            <person name="Andrzejewski T.M."/>
            <person name="Davidsen T.M."/>
            <person name="Wayne K.J."/>
            <person name="Tettelin H."/>
            <person name="Glass J.I."/>
            <person name="Rusch D."/>
            <person name="Podicherti R."/>
            <person name="Tsui H.-C.T."/>
            <person name="Winkler M.E."/>
        </authorList>
    </citation>
    <scope>NUCLEOTIDE SEQUENCE</scope>
</reference>
<protein>
    <recommendedName>
        <fullName evidence="3">Luciferase-like domain-containing protein</fullName>
    </recommendedName>
</protein>
<dbReference type="Pfam" id="PF00296">
    <property type="entry name" value="Bac_luciferase"/>
    <property type="match status" value="1"/>
</dbReference>
<dbReference type="Gene3D" id="3.20.20.30">
    <property type="entry name" value="Luciferase-like domain"/>
    <property type="match status" value="1"/>
</dbReference>
<dbReference type="EMBL" id="UINC01017729">
    <property type="protein sequence ID" value="SVA73839.1"/>
    <property type="molecule type" value="Genomic_DNA"/>
</dbReference>
<dbReference type="GO" id="GO:0016705">
    <property type="term" value="F:oxidoreductase activity, acting on paired donors, with incorporation or reduction of molecular oxygen"/>
    <property type="evidence" value="ECO:0007669"/>
    <property type="project" value="InterPro"/>
</dbReference>
<dbReference type="GO" id="GO:0005829">
    <property type="term" value="C:cytosol"/>
    <property type="evidence" value="ECO:0007669"/>
    <property type="project" value="TreeGrafter"/>
</dbReference>
<proteinExistence type="predicted"/>
<evidence type="ECO:0000313" key="4">
    <source>
        <dbReference type="EMBL" id="SVA73839.1"/>
    </source>
</evidence>
<dbReference type="PANTHER" id="PTHR30137">
    <property type="entry name" value="LUCIFERASE-LIKE MONOOXYGENASE"/>
    <property type="match status" value="1"/>
</dbReference>
<organism evidence="4">
    <name type="scientific">marine metagenome</name>
    <dbReference type="NCBI Taxonomy" id="408172"/>
    <lineage>
        <taxon>unclassified sequences</taxon>
        <taxon>metagenomes</taxon>
        <taxon>ecological metagenomes</taxon>
    </lineage>
</organism>
<keyword evidence="1" id="KW-0560">Oxidoreductase</keyword>